<dbReference type="GO" id="GO:0006281">
    <property type="term" value="P:DNA repair"/>
    <property type="evidence" value="ECO:0007669"/>
    <property type="project" value="InterPro"/>
</dbReference>
<comment type="catalytic activity">
    <reaction evidence="1">
        <text>DNA(n) + a 2'-deoxyribonucleoside 5'-triphosphate = DNA(n+1) + diphosphate</text>
        <dbReference type="Rhea" id="RHEA:22508"/>
        <dbReference type="Rhea" id="RHEA-COMP:17339"/>
        <dbReference type="Rhea" id="RHEA-COMP:17340"/>
        <dbReference type="ChEBI" id="CHEBI:33019"/>
        <dbReference type="ChEBI" id="CHEBI:61560"/>
        <dbReference type="ChEBI" id="CHEBI:173112"/>
        <dbReference type="EC" id="2.7.7.7"/>
    </reaction>
</comment>
<dbReference type="VEuPathDB" id="TrichDB:TVAGG3_0599640"/>
<comment type="subcellular location">
    <subcellularLocation>
        <location evidence="1">Nucleus</location>
    </subcellularLocation>
</comment>
<dbReference type="KEGG" id="tva:4763284"/>
<dbReference type="InterPro" id="IPR013697">
    <property type="entry name" value="DNA_pol_e_suA_C"/>
</dbReference>
<dbReference type="GO" id="GO:0003677">
    <property type="term" value="F:DNA binding"/>
    <property type="evidence" value="ECO:0007669"/>
    <property type="project" value="UniProtKB-KW"/>
</dbReference>
<comment type="cofactor">
    <cofactor evidence="1">
        <name>[4Fe-4S] cluster</name>
        <dbReference type="ChEBI" id="CHEBI:49883"/>
    </cofactor>
</comment>
<keyword evidence="1" id="KW-0862">Zinc</keyword>
<dbReference type="GO" id="GO:0051539">
    <property type="term" value="F:4 iron, 4 sulfur cluster binding"/>
    <property type="evidence" value="ECO:0007669"/>
    <property type="project" value="UniProtKB-KW"/>
</dbReference>
<dbReference type="Pfam" id="PF23250">
    <property type="entry name" value="zf_DPOE_2"/>
    <property type="match status" value="1"/>
</dbReference>
<dbReference type="PANTHER" id="PTHR10670">
    <property type="entry name" value="DNA POLYMERASE EPSILON CATALYTIC SUBUNIT A"/>
    <property type="match status" value="1"/>
</dbReference>
<dbReference type="RefSeq" id="XP_001317625.1">
    <property type="nucleotide sequence ID" value="XM_001317590.1"/>
</dbReference>
<accession>A2EPH3</accession>
<dbReference type="GO" id="GO:0008270">
    <property type="term" value="F:zinc ion binding"/>
    <property type="evidence" value="ECO:0007669"/>
    <property type="project" value="UniProtKB-KW"/>
</dbReference>
<name>A2EPH3_TRIV3</name>
<dbReference type="OrthoDB" id="10060449at2759"/>
<keyword evidence="1" id="KW-0539">Nucleus</keyword>
<keyword evidence="1" id="KW-0479">Metal-binding</keyword>
<dbReference type="InParanoid" id="A2EPH3"/>
<keyword evidence="1" id="KW-0411">Iron-sulfur</keyword>
<keyword evidence="4" id="KW-1185">Reference proteome</keyword>
<keyword evidence="1" id="KW-0808">Transferase</keyword>
<protein>
    <recommendedName>
        <fullName evidence="1">DNA polymerase epsilon catalytic subunit</fullName>
        <ecNumber evidence="1">2.7.7.7</ecNumber>
    </recommendedName>
</protein>
<dbReference type="AlphaFoldDB" id="A2EPH3"/>
<comment type="similarity">
    <text evidence="1">Belongs to the DNA polymerase type-B family.</text>
</comment>
<dbReference type="VEuPathDB" id="TrichDB:TVAG_197030"/>
<gene>
    <name evidence="3" type="ORF">TVAG_197030</name>
</gene>
<reference evidence="3" key="1">
    <citation type="submission" date="2006-10" db="EMBL/GenBank/DDBJ databases">
        <authorList>
            <person name="Amadeo P."/>
            <person name="Zhao Q."/>
            <person name="Wortman J."/>
            <person name="Fraser-Liggett C."/>
            <person name="Carlton J."/>
        </authorList>
    </citation>
    <scope>NUCLEOTIDE SEQUENCE</scope>
    <source>
        <strain evidence="3">G3</strain>
    </source>
</reference>
<dbReference type="EC" id="2.7.7.7" evidence="1"/>
<dbReference type="Pfam" id="PF08490">
    <property type="entry name" value="DUF1744"/>
    <property type="match status" value="1"/>
</dbReference>
<dbReference type="PANTHER" id="PTHR10670:SF0">
    <property type="entry name" value="DNA POLYMERASE EPSILON CATALYTIC SUBUNIT A"/>
    <property type="match status" value="1"/>
</dbReference>
<dbReference type="EMBL" id="DS113449">
    <property type="protein sequence ID" value="EAY05402.1"/>
    <property type="molecule type" value="Genomic_DNA"/>
</dbReference>
<feature type="domain" description="DNA polymerase epsilon catalytic subunit A C-terminal" evidence="2">
    <location>
        <begin position="4"/>
        <end position="177"/>
    </location>
</feature>
<keyword evidence="1" id="KW-0548">Nucleotidyltransferase</keyword>
<reference evidence="3" key="2">
    <citation type="journal article" date="2007" name="Science">
        <title>Draft genome sequence of the sexually transmitted pathogen Trichomonas vaginalis.</title>
        <authorList>
            <person name="Carlton J.M."/>
            <person name="Hirt R.P."/>
            <person name="Silva J.C."/>
            <person name="Delcher A.L."/>
            <person name="Schatz M."/>
            <person name="Zhao Q."/>
            <person name="Wortman J.R."/>
            <person name="Bidwell S.L."/>
            <person name="Alsmark U.C.M."/>
            <person name="Besteiro S."/>
            <person name="Sicheritz-Ponten T."/>
            <person name="Noel C.J."/>
            <person name="Dacks J.B."/>
            <person name="Foster P.G."/>
            <person name="Simillion C."/>
            <person name="Van de Peer Y."/>
            <person name="Miranda-Saavedra D."/>
            <person name="Barton G.J."/>
            <person name="Westrop G.D."/>
            <person name="Mueller S."/>
            <person name="Dessi D."/>
            <person name="Fiori P.L."/>
            <person name="Ren Q."/>
            <person name="Paulsen I."/>
            <person name="Zhang H."/>
            <person name="Bastida-Corcuera F.D."/>
            <person name="Simoes-Barbosa A."/>
            <person name="Brown M.T."/>
            <person name="Hayes R.D."/>
            <person name="Mukherjee M."/>
            <person name="Okumura C.Y."/>
            <person name="Schneider R."/>
            <person name="Smith A.J."/>
            <person name="Vanacova S."/>
            <person name="Villalvazo M."/>
            <person name="Haas B.J."/>
            <person name="Pertea M."/>
            <person name="Feldblyum T.V."/>
            <person name="Utterback T.R."/>
            <person name="Shu C.L."/>
            <person name="Osoegawa K."/>
            <person name="de Jong P.J."/>
            <person name="Hrdy I."/>
            <person name="Horvathova L."/>
            <person name="Zubacova Z."/>
            <person name="Dolezal P."/>
            <person name="Malik S.B."/>
            <person name="Logsdon J.M. Jr."/>
            <person name="Henze K."/>
            <person name="Gupta A."/>
            <person name="Wang C.C."/>
            <person name="Dunne R.L."/>
            <person name="Upcroft J.A."/>
            <person name="Upcroft P."/>
            <person name="White O."/>
            <person name="Salzberg S.L."/>
            <person name="Tang P."/>
            <person name="Chiu C.-H."/>
            <person name="Lee Y.-S."/>
            <person name="Embley T.M."/>
            <person name="Coombs G.H."/>
            <person name="Mottram J.C."/>
            <person name="Tachezy J."/>
            <person name="Fraser-Liggett C.M."/>
            <person name="Johnson P.J."/>
        </authorList>
    </citation>
    <scope>NUCLEOTIDE SEQUENCE [LARGE SCALE GENOMIC DNA]</scope>
    <source>
        <strain evidence="3">G3</strain>
    </source>
</reference>
<organism evidence="3 4">
    <name type="scientific">Trichomonas vaginalis (strain ATCC PRA-98 / G3)</name>
    <dbReference type="NCBI Taxonomy" id="412133"/>
    <lineage>
        <taxon>Eukaryota</taxon>
        <taxon>Metamonada</taxon>
        <taxon>Parabasalia</taxon>
        <taxon>Trichomonadida</taxon>
        <taxon>Trichomonadidae</taxon>
        <taxon>Trichomonas</taxon>
    </lineage>
</organism>
<keyword evidence="1" id="KW-0863">Zinc-finger</keyword>
<evidence type="ECO:0000313" key="3">
    <source>
        <dbReference type="EMBL" id="EAY05402.1"/>
    </source>
</evidence>
<sequence>MSHCVDIRVVYLGVTAVIECQTLFDKLLPSHNAPSASDFSVAPTADAVVVTQNVFLLLSDFLGKLIKKCGDERSILSEMIAQVGTWLCNSNSVFYDPAIHSVYCLFLNNVFNEMVSKFEEQHIPVIYADQSRIIVNNGDFPLASAINAVNQNQLTNRVDFLEISSFDKLVWIDNYNYHCIANGEISYEWNIANFIGVSFREQLQRYFTKFLEAENIYRFIREKGMDMMFEITNIYKSKQGVEEIFQNPLRSPHDITKSDVLVLLNTIFAAMENLNDENAGCECPESGENVLRKIILGTKRNVLMLLGVSDHDPRAKFVDPSLHLYILSVLCKHCLHTTNIDILRDQNCLQGNFLCPICKAVYDTEVIERWLFEESCRKIEQFQMQDLACPKGHVAHRKMPMSCKDDGGNLGNTVNKDEINEYLHTVEVAANEVGLGSLRDTISYILNFTK</sequence>
<proteinExistence type="inferred from homology"/>
<dbReference type="STRING" id="5722.A2EPH3"/>
<dbReference type="eggNOG" id="KOG1798">
    <property type="taxonomic scope" value="Eukaryota"/>
</dbReference>
<keyword evidence="1" id="KW-0239">DNA-directed DNA polymerase</keyword>
<dbReference type="SMR" id="A2EPH3"/>
<keyword evidence="1" id="KW-0004">4Fe-4S</keyword>
<evidence type="ECO:0000256" key="1">
    <source>
        <dbReference type="RuleBase" id="RU365029"/>
    </source>
</evidence>
<comment type="function">
    <text evidence="1">DNA polymerase II participates in chromosomal DNA replication.</text>
</comment>
<dbReference type="GO" id="GO:0008622">
    <property type="term" value="C:epsilon DNA polymerase complex"/>
    <property type="evidence" value="ECO:0007669"/>
    <property type="project" value="InterPro"/>
</dbReference>
<keyword evidence="1" id="KW-0235">DNA replication</keyword>
<dbReference type="GO" id="GO:0003887">
    <property type="term" value="F:DNA-directed DNA polymerase activity"/>
    <property type="evidence" value="ECO:0007669"/>
    <property type="project" value="UniProtKB-KW"/>
</dbReference>
<evidence type="ECO:0000259" key="2">
    <source>
        <dbReference type="Pfam" id="PF08490"/>
    </source>
</evidence>
<evidence type="ECO:0000313" key="4">
    <source>
        <dbReference type="Proteomes" id="UP000001542"/>
    </source>
</evidence>
<dbReference type="Proteomes" id="UP000001542">
    <property type="component" value="Unassembled WGS sequence"/>
</dbReference>
<dbReference type="GO" id="GO:0006260">
    <property type="term" value="P:DNA replication"/>
    <property type="evidence" value="ECO:0007669"/>
    <property type="project" value="UniProtKB-KW"/>
</dbReference>
<dbReference type="InterPro" id="IPR029703">
    <property type="entry name" value="POL2"/>
</dbReference>
<keyword evidence="1" id="KW-0238">DNA-binding</keyword>
<keyword evidence="1" id="KW-0408">Iron</keyword>